<dbReference type="OrthoDB" id="9810730at2"/>
<dbReference type="EMBL" id="SSMQ01000005">
    <property type="protein sequence ID" value="TKD11844.1"/>
    <property type="molecule type" value="Genomic_DNA"/>
</dbReference>
<evidence type="ECO:0000256" key="2">
    <source>
        <dbReference type="ARBA" id="ARBA00004651"/>
    </source>
</evidence>
<dbReference type="Pfam" id="PF08448">
    <property type="entry name" value="PAS_4"/>
    <property type="match status" value="1"/>
</dbReference>
<dbReference type="Pfam" id="PF08447">
    <property type="entry name" value="PAS_3"/>
    <property type="match status" value="1"/>
</dbReference>
<dbReference type="AlphaFoldDB" id="A0A4U1JH00"/>
<dbReference type="Gene3D" id="3.30.565.10">
    <property type="entry name" value="Histidine kinase-like ATPase, C-terminal domain"/>
    <property type="match status" value="1"/>
</dbReference>
<dbReference type="Pfam" id="PF00512">
    <property type="entry name" value="HisKA"/>
    <property type="match status" value="1"/>
</dbReference>
<evidence type="ECO:0000259" key="11">
    <source>
        <dbReference type="PROSITE" id="PS50112"/>
    </source>
</evidence>
<dbReference type="PRINTS" id="PR00344">
    <property type="entry name" value="BCTRLSENSOR"/>
</dbReference>
<dbReference type="InterPro" id="IPR003661">
    <property type="entry name" value="HisK_dim/P_dom"/>
</dbReference>
<dbReference type="InterPro" id="IPR003594">
    <property type="entry name" value="HATPase_dom"/>
</dbReference>
<dbReference type="InterPro" id="IPR000014">
    <property type="entry name" value="PAS"/>
</dbReference>
<feature type="domain" description="PAC" evidence="12">
    <location>
        <begin position="508"/>
        <end position="560"/>
    </location>
</feature>
<evidence type="ECO:0000256" key="4">
    <source>
        <dbReference type="ARBA" id="ARBA00022475"/>
    </source>
</evidence>
<evidence type="ECO:0000256" key="5">
    <source>
        <dbReference type="ARBA" id="ARBA00022553"/>
    </source>
</evidence>
<dbReference type="InterPro" id="IPR035965">
    <property type="entry name" value="PAS-like_dom_sf"/>
</dbReference>
<dbReference type="CDD" id="cd00130">
    <property type="entry name" value="PAS"/>
    <property type="match status" value="2"/>
</dbReference>
<feature type="transmembrane region" description="Helical" evidence="9">
    <location>
        <begin position="213"/>
        <end position="233"/>
    </location>
</feature>
<dbReference type="InterPro" id="IPR036097">
    <property type="entry name" value="HisK_dim/P_sf"/>
</dbReference>
<name>A0A4U1JH00_9BACT</name>
<feature type="transmembrane region" description="Helical" evidence="9">
    <location>
        <begin position="188"/>
        <end position="207"/>
    </location>
</feature>
<accession>A0A4U1JH00</accession>
<dbReference type="InterPro" id="IPR007895">
    <property type="entry name" value="MASE1"/>
</dbReference>
<evidence type="ECO:0000256" key="7">
    <source>
        <dbReference type="ARBA" id="ARBA00022989"/>
    </source>
</evidence>
<feature type="transmembrane region" description="Helical" evidence="9">
    <location>
        <begin position="155"/>
        <end position="176"/>
    </location>
</feature>
<keyword evidence="5" id="KW-0597">Phosphoprotein</keyword>
<comment type="subcellular location">
    <subcellularLocation>
        <location evidence="2">Cell membrane</location>
        <topology evidence="2">Multi-pass membrane protein</topology>
    </subcellularLocation>
</comment>
<dbReference type="SUPFAM" id="SSF55874">
    <property type="entry name" value="ATPase domain of HSP90 chaperone/DNA topoisomerase II/histidine kinase"/>
    <property type="match status" value="1"/>
</dbReference>
<feature type="transmembrane region" description="Helical" evidence="9">
    <location>
        <begin position="118"/>
        <end position="149"/>
    </location>
</feature>
<reference evidence="13 14" key="1">
    <citation type="submission" date="2019-04" db="EMBL/GenBank/DDBJ databases">
        <authorList>
            <person name="Li Y."/>
            <person name="Wang J."/>
        </authorList>
    </citation>
    <scope>NUCLEOTIDE SEQUENCE [LARGE SCALE GENOMIC DNA]</scope>
    <source>
        <strain evidence="13 14">DSM 14668</strain>
    </source>
</reference>
<dbReference type="CDD" id="cd00082">
    <property type="entry name" value="HisKA"/>
    <property type="match status" value="1"/>
</dbReference>
<feature type="transmembrane region" description="Helical" evidence="9">
    <location>
        <begin position="12"/>
        <end position="31"/>
    </location>
</feature>
<dbReference type="SUPFAM" id="SSF47384">
    <property type="entry name" value="Homodimeric domain of signal transducing histidine kinase"/>
    <property type="match status" value="1"/>
</dbReference>
<dbReference type="Pfam" id="PF02518">
    <property type="entry name" value="HATPase_c"/>
    <property type="match status" value="1"/>
</dbReference>
<dbReference type="Proteomes" id="UP000309215">
    <property type="component" value="Unassembled WGS sequence"/>
</dbReference>
<keyword evidence="4" id="KW-1003">Cell membrane</keyword>
<evidence type="ECO:0000256" key="9">
    <source>
        <dbReference type="SAM" id="Phobius"/>
    </source>
</evidence>
<sequence length="835" mass="90627">MGKSGKADWSRTLGSAAALFTSYFLLADWGLRWATVRGAGSPVFPAAGVALAGLLLGGRRLWPAVFAGRLVEFLVDGRALPFWAQATIAMGNALAAVVGAWILERVRIRLALTRLRDVLALIGAGLVSSAVGATIGSVALASVVAHAFAWAPVLWLNWWAGNVAGVLVVAPLVLSWTRSEPIGRSLRWWLQLLLSTVTAGSVAWLIFGPHVPRLPLAWAIFPALMWGALAGGVRGATTAMLPVAAAAVWGTTAGYGAFATLADHFQLVLLQQFVAVAAMTTLVLAVVVDEWRRGEVLRENEERLRLASRAGRTGVWTWNLTTGRTFWTTEACELYGHRGGCMVDYERWIESVHPDDRELARKTVNEAIEQARSGGSGPHSYKDEYRVIHADGTVVWLESSGAIEYKGDELVMLGVVRDITERKLAEAALHESEAHVRRVLDNLFAFVGVMALDGTLLQCNRAPLEAANISAADVLGKRFWDCYWWSGLPEAQARLHDAMARARRGEVVRFDVTARMAGDSLICVDFQLAPLRDDEGHVTHLIPSGMDITARKRAENERERLLKSERAARADAERASRLKDEFLSTVSHELRTPLTAILGWSQVLRRWANGKDQDLHRGFMAIDRNARALTQLIEDLLDMGRINSGKAHLDMRAVDLHDVVALVLSSVAPSAAAKQIQLESQSRPFSGRVRGDPNRLQQVVSNLVTNAVKFTPSGGKVQVTLDRVDGDAEITVTDTGQGIKPEFMPYVFERFRQADSSTTREHGGLGLGLAIVKNLVELHGGTVGVTSAGEGMGATFAVRLPISDARTSGAEEVCDVQDLGGIAVCPVDDSRRRTG</sequence>
<keyword evidence="8 9" id="KW-0472">Membrane</keyword>
<feature type="domain" description="Histidine kinase" evidence="10">
    <location>
        <begin position="585"/>
        <end position="804"/>
    </location>
</feature>
<dbReference type="InterPro" id="IPR000700">
    <property type="entry name" value="PAS-assoc_C"/>
</dbReference>
<dbReference type="PROSITE" id="PS50109">
    <property type="entry name" value="HIS_KIN"/>
    <property type="match status" value="1"/>
</dbReference>
<evidence type="ECO:0000259" key="12">
    <source>
        <dbReference type="PROSITE" id="PS50113"/>
    </source>
</evidence>
<dbReference type="GO" id="GO:0005886">
    <property type="term" value="C:plasma membrane"/>
    <property type="evidence" value="ECO:0007669"/>
    <property type="project" value="UniProtKB-SubCell"/>
</dbReference>
<dbReference type="SMART" id="SM00091">
    <property type="entry name" value="PAS"/>
    <property type="match status" value="2"/>
</dbReference>
<evidence type="ECO:0000313" key="14">
    <source>
        <dbReference type="Proteomes" id="UP000309215"/>
    </source>
</evidence>
<keyword evidence="7 9" id="KW-1133">Transmembrane helix</keyword>
<evidence type="ECO:0000256" key="1">
    <source>
        <dbReference type="ARBA" id="ARBA00000085"/>
    </source>
</evidence>
<dbReference type="EC" id="2.7.13.3" evidence="3"/>
<dbReference type="InterPro" id="IPR013655">
    <property type="entry name" value="PAS_fold_3"/>
</dbReference>
<feature type="domain" description="PAS" evidence="11">
    <location>
        <begin position="300"/>
        <end position="371"/>
    </location>
</feature>
<evidence type="ECO:0000256" key="8">
    <source>
        <dbReference type="ARBA" id="ARBA00023136"/>
    </source>
</evidence>
<dbReference type="RefSeq" id="WP_136928118.1">
    <property type="nucleotide sequence ID" value="NZ_SSMQ01000005.1"/>
</dbReference>
<feature type="transmembrane region" description="Helical" evidence="9">
    <location>
        <begin position="82"/>
        <end position="106"/>
    </location>
</feature>
<keyword evidence="6 9" id="KW-0812">Transmembrane</keyword>
<evidence type="ECO:0000256" key="6">
    <source>
        <dbReference type="ARBA" id="ARBA00022692"/>
    </source>
</evidence>
<evidence type="ECO:0000313" key="13">
    <source>
        <dbReference type="EMBL" id="TKD11844.1"/>
    </source>
</evidence>
<dbReference type="InterPro" id="IPR036890">
    <property type="entry name" value="HATPase_C_sf"/>
</dbReference>
<feature type="domain" description="PAC" evidence="12">
    <location>
        <begin position="381"/>
        <end position="431"/>
    </location>
</feature>
<dbReference type="Gene3D" id="3.30.450.20">
    <property type="entry name" value="PAS domain"/>
    <property type="match status" value="2"/>
</dbReference>
<comment type="catalytic activity">
    <reaction evidence="1">
        <text>ATP + protein L-histidine = ADP + protein N-phospho-L-histidine.</text>
        <dbReference type="EC" id="2.7.13.3"/>
    </reaction>
</comment>
<dbReference type="PROSITE" id="PS50112">
    <property type="entry name" value="PAS"/>
    <property type="match status" value="1"/>
</dbReference>
<dbReference type="SMART" id="SM00387">
    <property type="entry name" value="HATPase_c"/>
    <property type="match status" value="1"/>
</dbReference>
<dbReference type="PROSITE" id="PS50113">
    <property type="entry name" value="PAC"/>
    <property type="match status" value="2"/>
</dbReference>
<comment type="caution">
    <text evidence="13">The sequence shown here is derived from an EMBL/GenBank/DDBJ whole genome shotgun (WGS) entry which is preliminary data.</text>
</comment>
<dbReference type="SMART" id="SM00388">
    <property type="entry name" value="HisKA"/>
    <property type="match status" value="1"/>
</dbReference>
<dbReference type="InterPro" id="IPR001610">
    <property type="entry name" value="PAC"/>
</dbReference>
<gene>
    <name evidence="13" type="ORF">E8A74_06845</name>
</gene>
<dbReference type="FunFam" id="3.30.565.10:FF:000010">
    <property type="entry name" value="Sensor histidine kinase RcsC"/>
    <property type="match status" value="1"/>
</dbReference>
<evidence type="ECO:0000256" key="3">
    <source>
        <dbReference type="ARBA" id="ARBA00012438"/>
    </source>
</evidence>
<dbReference type="Gene3D" id="2.10.70.100">
    <property type="match status" value="1"/>
</dbReference>
<dbReference type="PANTHER" id="PTHR43547:SF2">
    <property type="entry name" value="HYBRID SIGNAL TRANSDUCTION HISTIDINE KINASE C"/>
    <property type="match status" value="1"/>
</dbReference>
<keyword evidence="14" id="KW-1185">Reference proteome</keyword>
<dbReference type="InterPro" id="IPR004358">
    <property type="entry name" value="Sig_transdc_His_kin-like_C"/>
</dbReference>
<evidence type="ECO:0000259" key="10">
    <source>
        <dbReference type="PROSITE" id="PS50109"/>
    </source>
</evidence>
<organism evidence="13 14">
    <name type="scientific">Polyangium fumosum</name>
    <dbReference type="NCBI Taxonomy" id="889272"/>
    <lineage>
        <taxon>Bacteria</taxon>
        <taxon>Pseudomonadati</taxon>
        <taxon>Myxococcota</taxon>
        <taxon>Polyangia</taxon>
        <taxon>Polyangiales</taxon>
        <taxon>Polyangiaceae</taxon>
        <taxon>Polyangium</taxon>
    </lineage>
</organism>
<dbReference type="PANTHER" id="PTHR43547">
    <property type="entry name" value="TWO-COMPONENT HISTIDINE KINASE"/>
    <property type="match status" value="1"/>
</dbReference>
<feature type="transmembrane region" description="Helical" evidence="9">
    <location>
        <begin position="240"/>
        <end position="262"/>
    </location>
</feature>
<protein>
    <recommendedName>
        <fullName evidence="3">histidine kinase</fullName>
        <ecNumber evidence="3">2.7.13.3</ecNumber>
    </recommendedName>
</protein>
<dbReference type="SUPFAM" id="SSF55785">
    <property type="entry name" value="PYP-like sensor domain (PAS domain)"/>
    <property type="match status" value="2"/>
</dbReference>
<dbReference type="NCBIfam" id="TIGR00229">
    <property type="entry name" value="sensory_box"/>
    <property type="match status" value="2"/>
</dbReference>
<dbReference type="InterPro" id="IPR005467">
    <property type="entry name" value="His_kinase_dom"/>
</dbReference>
<dbReference type="Gene3D" id="1.10.287.130">
    <property type="match status" value="1"/>
</dbReference>
<feature type="transmembrane region" description="Helical" evidence="9">
    <location>
        <begin position="43"/>
        <end position="62"/>
    </location>
</feature>
<dbReference type="InterPro" id="IPR013656">
    <property type="entry name" value="PAS_4"/>
</dbReference>
<proteinExistence type="predicted"/>
<dbReference type="Pfam" id="PF05231">
    <property type="entry name" value="MASE1"/>
    <property type="match status" value="1"/>
</dbReference>
<dbReference type="SMART" id="SM00086">
    <property type="entry name" value="PAC"/>
    <property type="match status" value="2"/>
</dbReference>
<dbReference type="CDD" id="cd16922">
    <property type="entry name" value="HATPase_EvgS-ArcB-TorS-like"/>
    <property type="match status" value="1"/>
</dbReference>
<dbReference type="GO" id="GO:0000155">
    <property type="term" value="F:phosphorelay sensor kinase activity"/>
    <property type="evidence" value="ECO:0007669"/>
    <property type="project" value="InterPro"/>
</dbReference>